<dbReference type="InterPro" id="IPR001245">
    <property type="entry name" value="Ser-Thr/Tyr_kinase_cat_dom"/>
</dbReference>
<evidence type="ECO:0000313" key="8">
    <source>
        <dbReference type="Proteomes" id="UP000265703"/>
    </source>
</evidence>
<dbReference type="EMBL" id="QKYT01001060">
    <property type="protein sequence ID" value="RIA80051.1"/>
    <property type="molecule type" value="Genomic_DNA"/>
</dbReference>
<dbReference type="GO" id="GO:0007254">
    <property type="term" value="P:JNK cascade"/>
    <property type="evidence" value="ECO:0007669"/>
    <property type="project" value="TreeGrafter"/>
</dbReference>
<dbReference type="AlphaFoldDB" id="A0A397SBD1"/>
<evidence type="ECO:0000256" key="4">
    <source>
        <dbReference type="ARBA" id="ARBA00022777"/>
    </source>
</evidence>
<dbReference type="Proteomes" id="UP000265703">
    <property type="component" value="Unassembled WGS sequence"/>
</dbReference>
<reference evidence="7 8" key="1">
    <citation type="submission" date="2018-06" db="EMBL/GenBank/DDBJ databases">
        <title>Comparative genomics reveals the genomic features of Rhizophagus irregularis, R. cerebriforme, R. diaphanum and Gigaspora rosea, and their symbiotic lifestyle signature.</title>
        <authorList>
            <person name="Morin E."/>
            <person name="San Clemente H."/>
            <person name="Chen E.C.H."/>
            <person name="De La Providencia I."/>
            <person name="Hainaut M."/>
            <person name="Kuo A."/>
            <person name="Kohler A."/>
            <person name="Murat C."/>
            <person name="Tang N."/>
            <person name="Roy S."/>
            <person name="Loubradou J."/>
            <person name="Henrissat B."/>
            <person name="Grigoriev I.V."/>
            <person name="Corradi N."/>
            <person name="Roux C."/>
            <person name="Martin F.M."/>
        </authorList>
    </citation>
    <scope>NUCLEOTIDE SEQUENCE [LARGE SCALE GENOMIC DNA]</scope>
    <source>
        <strain evidence="7 8">DAOM 227022</strain>
    </source>
</reference>
<evidence type="ECO:0000256" key="5">
    <source>
        <dbReference type="ARBA" id="ARBA00022840"/>
    </source>
</evidence>
<feature type="domain" description="Protein kinase" evidence="6">
    <location>
        <begin position="1"/>
        <end position="92"/>
    </location>
</feature>
<dbReference type="InterPro" id="IPR000719">
    <property type="entry name" value="Prot_kinase_dom"/>
</dbReference>
<proteinExistence type="predicted"/>
<keyword evidence="3" id="KW-0547">Nucleotide-binding</keyword>
<dbReference type="OrthoDB" id="2396279at2759"/>
<dbReference type="SUPFAM" id="SSF56112">
    <property type="entry name" value="Protein kinase-like (PK-like)"/>
    <property type="match status" value="1"/>
</dbReference>
<dbReference type="PROSITE" id="PS50011">
    <property type="entry name" value="PROTEIN_KINASE_DOM"/>
    <property type="match status" value="1"/>
</dbReference>
<keyword evidence="4 7" id="KW-0418">Kinase</keyword>
<comment type="caution">
    <text evidence="7">The sequence shown here is derived from an EMBL/GenBank/DDBJ whole genome shotgun (WGS) entry which is preliminary data.</text>
</comment>
<dbReference type="PANTHER" id="PTHR46716">
    <property type="entry name" value="MITOGEN-ACTIVATED PROTEIN KINASE KINASE KINASE 7"/>
    <property type="match status" value="1"/>
</dbReference>
<keyword evidence="8" id="KW-1185">Reference proteome</keyword>
<dbReference type="InterPro" id="IPR011009">
    <property type="entry name" value="Kinase-like_dom_sf"/>
</dbReference>
<dbReference type="Gene3D" id="1.10.510.10">
    <property type="entry name" value="Transferase(Phosphotransferase) domain 1"/>
    <property type="match status" value="1"/>
</dbReference>
<name>A0A397SBD1_9GLOM</name>
<evidence type="ECO:0000256" key="2">
    <source>
        <dbReference type="ARBA" id="ARBA00022679"/>
    </source>
</evidence>
<sequence length="175" mass="20563">MAPEVLRNKPYTSASDIYSFSMIMWEFTSGIPPFHNKEHDYQLSLSICKGERPKIIKNTPKCYRKLMEKCWDTDPFKRPTITDLENIISQWLRCVNEYYKINKNCKNKDVLMVDDIDNQSRSDMYELVRANEALTQEQINTSSIQFHPQACYTSRLLTEILDQNNSECLDCIIES</sequence>
<evidence type="ECO:0000256" key="3">
    <source>
        <dbReference type="ARBA" id="ARBA00022741"/>
    </source>
</evidence>
<dbReference type="GO" id="GO:0005524">
    <property type="term" value="F:ATP binding"/>
    <property type="evidence" value="ECO:0007669"/>
    <property type="project" value="UniProtKB-KW"/>
</dbReference>
<accession>A0A397SBD1</accession>
<keyword evidence="5" id="KW-0067">ATP-binding</keyword>
<keyword evidence="2" id="KW-0808">Transferase</keyword>
<evidence type="ECO:0000259" key="6">
    <source>
        <dbReference type="PROSITE" id="PS50011"/>
    </source>
</evidence>
<organism evidence="7 8">
    <name type="scientific">Glomus cerebriforme</name>
    <dbReference type="NCBI Taxonomy" id="658196"/>
    <lineage>
        <taxon>Eukaryota</taxon>
        <taxon>Fungi</taxon>
        <taxon>Fungi incertae sedis</taxon>
        <taxon>Mucoromycota</taxon>
        <taxon>Glomeromycotina</taxon>
        <taxon>Glomeromycetes</taxon>
        <taxon>Glomerales</taxon>
        <taxon>Glomeraceae</taxon>
        <taxon>Glomus</taxon>
    </lineage>
</organism>
<protein>
    <submittedName>
        <fullName evidence="7">Kinase-like domain-containing protein</fullName>
    </submittedName>
</protein>
<dbReference type="GO" id="GO:0004709">
    <property type="term" value="F:MAP kinase kinase kinase activity"/>
    <property type="evidence" value="ECO:0007669"/>
    <property type="project" value="TreeGrafter"/>
</dbReference>
<dbReference type="GO" id="GO:0006955">
    <property type="term" value="P:immune response"/>
    <property type="evidence" value="ECO:0007669"/>
    <property type="project" value="TreeGrafter"/>
</dbReference>
<dbReference type="PANTHER" id="PTHR46716:SF1">
    <property type="entry name" value="MITOGEN-ACTIVATED PROTEIN KINASE KINASE KINASE 7"/>
    <property type="match status" value="1"/>
</dbReference>
<keyword evidence="1" id="KW-0723">Serine/threonine-protein kinase</keyword>
<gene>
    <name evidence="7" type="ORF">C1645_843620</name>
</gene>
<evidence type="ECO:0000256" key="1">
    <source>
        <dbReference type="ARBA" id="ARBA00022527"/>
    </source>
</evidence>
<dbReference type="Pfam" id="PF07714">
    <property type="entry name" value="PK_Tyr_Ser-Thr"/>
    <property type="match status" value="1"/>
</dbReference>
<evidence type="ECO:0000313" key="7">
    <source>
        <dbReference type="EMBL" id="RIA80051.1"/>
    </source>
</evidence>